<dbReference type="GO" id="GO:0003676">
    <property type="term" value="F:nucleic acid binding"/>
    <property type="evidence" value="ECO:0007669"/>
    <property type="project" value="InterPro"/>
</dbReference>
<reference evidence="2 3" key="1">
    <citation type="submission" date="2017-11" db="EMBL/GenBank/DDBJ databases">
        <title>De-novo sequencing of pomegranate (Punica granatum L.) genome.</title>
        <authorList>
            <person name="Akparov Z."/>
            <person name="Amiraslanov A."/>
            <person name="Hajiyeva S."/>
            <person name="Abbasov M."/>
            <person name="Kaur K."/>
            <person name="Hamwieh A."/>
            <person name="Solovyev V."/>
            <person name="Salamov A."/>
            <person name="Braich B."/>
            <person name="Kosarev P."/>
            <person name="Mahmoud A."/>
            <person name="Hajiyev E."/>
            <person name="Babayeva S."/>
            <person name="Izzatullayeva V."/>
            <person name="Mammadov A."/>
            <person name="Mammadov A."/>
            <person name="Sharifova S."/>
            <person name="Ojaghi J."/>
            <person name="Eynullazada K."/>
            <person name="Bayramov B."/>
            <person name="Abdulazimova A."/>
            <person name="Shahmuradov I."/>
        </authorList>
    </citation>
    <scope>NUCLEOTIDE SEQUENCE [LARGE SCALE GENOMIC DNA]</scope>
    <source>
        <strain evidence="3">cv. AG2017</strain>
        <tissue evidence="2">Leaf</tissue>
    </source>
</reference>
<keyword evidence="3" id="KW-1185">Reference proteome</keyword>
<name>A0A2I0KV10_PUNGR</name>
<gene>
    <name evidence="2" type="ORF">CRG98_007282</name>
</gene>
<dbReference type="PROSITE" id="PS50994">
    <property type="entry name" value="INTEGRASE"/>
    <property type="match status" value="1"/>
</dbReference>
<evidence type="ECO:0000313" key="3">
    <source>
        <dbReference type="Proteomes" id="UP000233551"/>
    </source>
</evidence>
<sequence length="335" mass="37438">MDIIREVNLASSMQHVYNLVATDYFTKWVEAKPYKSINQKDVNQFIKEMIISRSGLPQTITLDQATVFTGDEIQEFANTFGIKLVHLSAYYPQANGLDAVLPSEVVAESFRVVFQDLLSEQEHREVVISELANLDVKRCHRSIVHGLESFRRSDRPRSLLDPATSAMRLLPTTRALSPTSNEATSARSSILSPSDNHQRIGGLQVLYKLFPSLSIHNHLTDSFSPLSLLHPRALNPLQFIVDLSSWSCRFLSFHFVSLIFFFSDASINTGLAETSSPPRSEVVSSREVILIVVLLASDSFVEQSYAAVSCCTVRKKRNQIAYSHGFQLSLSLSLG</sequence>
<dbReference type="InterPro" id="IPR012337">
    <property type="entry name" value="RNaseH-like_sf"/>
</dbReference>
<accession>A0A2I0KV10</accession>
<dbReference type="Gene3D" id="3.30.420.10">
    <property type="entry name" value="Ribonuclease H-like superfamily/Ribonuclease H"/>
    <property type="match status" value="1"/>
</dbReference>
<evidence type="ECO:0000313" key="2">
    <source>
        <dbReference type="EMBL" id="PKI72302.1"/>
    </source>
</evidence>
<dbReference type="SUPFAM" id="SSF53098">
    <property type="entry name" value="Ribonuclease H-like"/>
    <property type="match status" value="1"/>
</dbReference>
<evidence type="ECO:0000259" key="1">
    <source>
        <dbReference type="PROSITE" id="PS50994"/>
    </source>
</evidence>
<proteinExistence type="predicted"/>
<feature type="domain" description="Integrase catalytic" evidence="1">
    <location>
        <begin position="1"/>
        <end position="96"/>
    </location>
</feature>
<dbReference type="InterPro" id="IPR050951">
    <property type="entry name" value="Retrovirus_Pol_polyprotein"/>
</dbReference>
<dbReference type="AlphaFoldDB" id="A0A2I0KV10"/>
<dbReference type="InterPro" id="IPR001584">
    <property type="entry name" value="Integrase_cat-core"/>
</dbReference>
<dbReference type="STRING" id="22663.A0A2I0KV10"/>
<organism evidence="2 3">
    <name type="scientific">Punica granatum</name>
    <name type="common">Pomegranate</name>
    <dbReference type="NCBI Taxonomy" id="22663"/>
    <lineage>
        <taxon>Eukaryota</taxon>
        <taxon>Viridiplantae</taxon>
        <taxon>Streptophyta</taxon>
        <taxon>Embryophyta</taxon>
        <taxon>Tracheophyta</taxon>
        <taxon>Spermatophyta</taxon>
        <taxon>Magnoliopsida</taxon>
        <taxon>eudicotyledons</taxon>
        <taxon>Gunneridae</taxon>
        <taxon>Pentapetalae</taxon>
        <taxon>rosids</taxon>
        <taxon>malvids</taxon>
        <taxon>Myrtales</taxon>
        <taxon>Lythraceae</taxon>
        <taxon>Punica</taxon>
    </lineage>
</organism>
<dbReference type="PANTHER" id="PTHR37984">
    <property type="entry name" value="PROTEIN CBG26694"/>
    <property type="match status" value="1"/>
</dbReference>
<dbReference type="EMBL" id="PGOL01000329">
    <property type="protein sequence ID" value="PKI72302.1"/>
    <property type="molecule type" value="Genomic_DNA"/>
</dbReference>
<dbReference type="InterPro" id="IPR036397">
    <property type="entry name" value="RNaseH_sf"/>
</dbReference>
<protein>
    <recommendedName>
        <fullName evidence="1">Integrase catalytic domain-containing protein</fullName>
    </recommendedName>
</protein>
<comment type="caution">
    <text evidence="2">The sequence shown here is derived from an EMBL/GenBank/DDBJ whole genome shotgun (WGS) entry which is preliminary data.</text>
</comment>
<dbReference type="Proteomes" id="UP000233551">
    <property type="component" value="Unassembled WGS sequence"/>
</dbReference>
<dbReference type="PANTHER" id="PTHR37984:SF5">
    <property type="entry name" value="PROTEIN NYNRIN-LIKE"/>
    <property type="match status" value="1"/>
</dbReference>
<dbReference type="GO" id="GO:0015074">
    <property type="term" value="P:DNA integration"/>
    <property type="evidence" value="ECO:0007669"/>
    <property type="project" value="InterPro"/>
</dbReference>
<dbReference type="Pfam" id="PF00665">
    <property type="entry name" value="rve"/>
    <property type="match status" value="1"/>
</dbReference>